<protein>
    <recommendedName>
        <fullName evidence="3">histidine kinase</fullName>
        <ecNumber evidence="3">2.7.13.3</ecNumber>
    </recommendedName>
</protein>
<dbReference type="InterPro" id="IPR004358">
    <property type="entry name" value="Sig_transdc_His_kin-like_C"/>
</dbReference>
<dbReference type="InterPro" id="IPR005467">
    <property type="entry name" value="His_kinase_dom"/>
</dbReference>
<dbReference type="SUPFAM" id="SSF55874">
    <property type="entry name" value="ATPase domain of HSP90 chaperone/DNA topoisomerase II/histidine kinase"/>
    <property type="match status" value="1"/>
</dbReference>
<comment type="subcellular location">
    <subcellularLocation>
        <location evidence="2">Membrane</location>
    </subcellularLocation>
</comment>
<evidence type="ECO:0000256" key="6">
    <source>
        <dbReference type="ARBA" id="ARBA00022777"/>
    </source>
</evidence>
<keyword evidence="6" id="KW-0418">Kinase</keyword>
<dbReference type="Proteomes" id="UP000533476">
    <property type="component" value="Unassembled WGS sequence"/>
</dbReference>
<dbReference type="PANTHER" id="PTHR43547:SF2">
    <property type="entry name" value="HYBRID SIGNAL TRANSDUCTION HISTIDINE KINASE C"/>
    <property type="match status" value="1"/>
</dbReference>
<evidence type="ECO:0000256" key="3">
    <source>
        <dbReference type="ARBA" id="ARBA00012438"/>
    </source>
</evidence>
<dbReference type="SMART" id="SM00387">
    <property type="entry name" value="HATPase_c"/>
    <property type="match status" value="1"/>
</dbReference>
<keyword evidence="4" id="KW-0597">Phosphoprotein</keyword>
<reference evidence="9 10" key="1">
    <citation type="submission" date="2020-04" db="EMBL/GenBank/DDBJ databases">
        <authorList>
            <person name="Zhang R."/>
            <person name="Schippers A."/>
        </authorList>
    </citation>
    <scope>NUCLEOTIDE SEQUENCE [LARGE SCALE GENOMIC DNA]</scope>
    <source>
        <strain evidence="9 10">DSM 109850</strain>
    </source>
</reference>
<dbReference type="PRINTS" id="PR00344">
    <property type="entry name" value="BCTRLSENSOR"/>
</dbReference>
<evidence type="ECO:0000313" key="9">
    <source>
        <dbReference type="EMBL" id="NMP24311.1"/>
    </source>
</evidence>
<comment type="caution">
    <text evidence="9">The sequence shown here is derived from an EMBL/GenBank/DDBJ whole genome shotgun (WGS) entry which is preliminary data.</text>
</comment>
<dbReference type="InterPro" id="IPR003594">
    <property type="entry name" value="HATPase_dom"/>
</dbReference>
<dbReference type="PANTHER" id="PTHR43547">
    <property type="entry name" value="TWO-COMPONENT HISTIDINE KINASE"/>
    <property type="match status" value="1"/>
</dbReference>
<organism evidence="9 10">
    <name type="scientific">Sulfobacillus harzensis</name>
    <dbReference type="NCBI Taxonomy" id="2729629"/>
    <lineage>
        <taxon>Bacteria</taxon>
        <taxon>Bacillati</taxon>
        <taxon>Bacillota</taxon>
        <taxon>Clostridia</taxon>
        <taxon>Eubacteriales</taxon>
        <taxon>Clostridiales Family XVII. Incertae Sedis</taxon>
        <taxon>Sulfobacillus</taxon>
    </lineage>
</organism>
<accession>A0A7Y0L7R6</accession>
<name>A0A7Y0L7R6_9FIRM</name>
<evidence type="ECO:0000256" key="2">
    <source>
        <dbReference type="ARBA" id="ARBA00004370"/>
    </source>
</evidence>
<dbReference type="EMBL" id="JABBVZ010000100">
    <property type="protein sequence ID" value="NMP24311.1"/>
    <property type="molecule type" value="Genomic_DNA"/>
</dbReference>
<keyword evidence="9" id="KW-0547">Nucleotide-binding</keyword>
<evidence type="ECO:0000313" key="10">
    <source>
        <dbReference type="Proteomes" id="UP000533476"/>
    </source>
</evidence>
<dbReference type="Pfam" id="PF02518">
    <property type="entry name" value="HATPase_c"/>
    <property type="match status" value="1"/>
</dbReference>
<sequence>MSRQNLESKRAGGPPLPLGYAIGAGPSLFTPHNWTLTREAHPDRRFEVHYSAWEPILQGDPLRLEAVIRNLVDNAVKYSPSGSTIRIELAPHTEGLHLRVADEGLGIPSHDLPRVFDGFFRGSNLPATQGGMGLGLYLCRQIIERHGGRIWAESQEGRGTTFHVVLPRERGQQHGARPAS</sequence>
<keyword evidence="10" id="KW-1185">Reference proteome</keyword>
<keyword evidence="7" id="KW-0902">Two-component regulatory system</keyword>
<dbReference type="GO" id="GO:0016020">
    <property type="term" value="C:membrane"/>
    <property type="evidence" value="ECO:0007669"/>
    <property type="project" value="UniProtKB-SubCell"/>
</dbReference>
<evidence type="ECO:0000259" key="8">
    <source>
        <dbReference type="PROSITE" id="PS50109"/>
    </source>
</evidence>
<dbReference type="GO" id="GO:0005524">
    <property type="term" value="F:ATP binding"/>
    <property type="evidence" value="ECO:0007669"/>
    <property type="project" value="UniProtKB-KW"/>
</dbReference>
<dbReference type="GO" id="GO:0000155">
    <property type="term" value="F:phosphorelay sensor kinase activity"/>
    <property type="evidence" value="ECO:0007669"/>
    <property type="project" value="TreeGrafter"/>
</dbReference>
<evidence type="ECO:0000256" key="1">
    <source>
        <dbReference type="ARBA" id="ARBA00000085"/>
    </source>
</evidence>
<dbReference type="AlphaFoldDB" id="A0A7Y0L7R6"/>
<dbReference type="CDD" id="cd00075">
    <property type="entry name" value="HATPase"/>
    <property type="match status" value="1"/>
</dbReference>
<dbReference type="PROSITE" id="PS50109">
    <property type="entry name" value="HIS_KIN"/>
    <property type="match status" value="1"/>
</dbReference>
<proteinExistence type="predicted"/>
<evidence type="ECO:0000256" key="7">
    <source>
        <dbReference type="ARBA" id="ARBA00023012"/>
    </source>
</evidence>
<dbReference type="RefSeq" id="WP_169102325.1">
    <property type="nucleotide sequence ID" value="NZ_JABBVZ010000100.1"/>
</dbReference>
<gene>
    <name evidence="9" type="ORF">HIJ39_18425</name>
</gene>
<evidence type="ECO:0000256" key="4">
    <source>
        <dbReference type="ARBA" id="ARBA00022553"/>
    </source>
</evidence>
<dbReference type="EC" id="2.7.13.3" evidence="3"/>
<comment type="catalytic activity">
    <reaction evidence="1">
        <text>ATP + protein L-histidine = ADP + protein N-phospho-L-histidine.</text>
        <dbReference type="EC" id="2.7.13.3"/>
    </reaction>
</comment>
<keyword evidence="9" id="KW-0067">ATP-binding</keyword>
<dbReference type="FunFam" id="3.30.565.10:FF:000006">
    <property type="entry name" value="Sensor histidine kinase WalK"/>
    <property type="match status" value="1"/>
</dbReference>
<feature type="domain" description="Histidine kinase" evidence="8">
    <location>
        <begin position="57"/>
        <end position="170"/>
    </location>
</feature>
<keyword evidence="5" id="KW-0808">Transferase</keyword>
<evidence type="ECO:0000256" key="5">
    <source>
        <dbReference type="ARBA" id="ARBA00022679"/>
    </source>
</evidence>
<dbReference type="Gene3D" id="3.30.565.10">
    <property type="entry name" value="Histidine kinase-like ATPase, C-terminal domain"/>
    <property type="match status" value="1"/>
</dbReference>
<dbReference type="InterPro" id="IPR036890">
    <property type="entry name" value="HATPase_C_sf"/>
</dbReference>